<evidence type="ECO:0000256" key="4">
    <source>
        <dbReference type="ARBA" id="ARBA00022737"/>
    </source>
</evidence>
<keyword evidence="5 8" id="KW-0539">Nucleus</keyword>
<feature type="compositionally biased region" description="Basic and acidic residues" evidence="10">
    <location>
        <begin position="262"/>
        <end position="271"/>
    </location>
</feature>
<dbReference type="Gene3D" id="2.130.10.10">
    <property type="entry name" value="YVTN repeat-like/Quinoprotein amine dehydrogenase"/>
    <property type="match status" value="1"/>
</dbReference>
<dbReference type="SUPFAM" id="SSF50978">
    <property type="entry name" value="WD40 repeat-like"/>
    <property type="match status" value="1"/>
</dbReference>
<sequence>MAFIVPRYEHVVFMCESRLCICRIDSDSKIPDTCFVDCPKPIKSSSRTDSKVQDPEGSEKKRAFTVKQEKSKIVCGTFSPCGKYFAVADDNKQLIVWQIGGDHKWNLFNTRYLVRKAVHLVFSPQSDDILVADRTGDVYKFSLSNPLHEGILVLGHLSILLDMVITPDGRFIITCDRDEKIRVTSYPNAYNIHTYCLGHTEFVTSLAILPSHTQFLVSASGDKTLRLWRYIDGEEVFQLDYTDGISHLLLSDKNNDQQSVDGDDKNRHEGVVRQLQSDSGEKPGSVVRSIQCLKHSTGDQIIALLDGIPGVAVYQVNVEVLTESISCQFTQLITCTAEPWDCCIDDNNFLWLLVPQEGQTVRIFESKGKQIQEVTKESQPRYFHITEIMNKQWEFFEAASSVRTNYQFLYKQWYDNMEEYKRKKEYRLLQKGQQEDKQCKMIKTK</sequence>
<comment type="function">
    <text evidence="6">Required for the Mettl1-dependent formation of N(7)-methylguanine at position 46 (m7G46) in tRNA. In the Mettl1-wuho methyltransferase complex, it is required to stabilize and induce conformational changes of the catalytic subunit. Required for binding of nanos mRNA and repression of translation by the mei-P26-bgcn-bam-sxl complex. May cooperate with mei-P26 and nanos to derepress the BMP signaling pathway. May cooperate with mei-P26 to suppress expression of a subset of microRNAs. May cooperate with mei-P26 to regulate bam expression levels in germline cells during gametogenesis. Required to promote mitosis to meiosis transition during gametogenesis. May regulate germline cell division in part by regulating ribosome biogenesis.</text>
</comment>
<evidence type="ECO:0000256" key="6">
    <source>
        <dbReference type="ARBA" id="ARBA00093337"/>
    </source>
</evidence>
<evidence type="ECO:0000256" key="2">
    <source>
        <dbReference type="ARBA" id="ARBA00022574"/>
    </source>
</evidence>
<organism evidence="11 12">
    <name type="scientific">Limulus polyphemus</name>
    <name type="common">Atlantic horseshoe crab</name>
    <dbReference type="NCBI Taxonomy" id="6850"/>
    <lineage>
        <taxon>Eukaryota</taxon>
        <taxon>Metazoa</taxon>
        <taxon>Ecdysozoa</taxon>
        <taxon>Arthropoda</taxon>
        <taxon>Chelicerata</taxon>
        <taxon>Merostomata</taxon>
        <taxon>Xiphosura</taxon>
        <taxon>Limulidae</taxon>
        <taxon>Limulus</taxon>
    </lineage>
</organism>
<comment type="subunit">
    <text evidence="7">Forms a heterodimer with the catalytic subunit Mettl1. Interacts with mei-P26 and weakly interacts with bgcn; required for the function or formation of the mei-P26-bgcn-bam-sxl complex. Interacts with nanos; may be involved in mei-P26-dependent derepression of the BMP signaling pathway. Interacts with Myc; the interaction may be mediated by mei-P26 and may be involved in the regulation of ribosome biogenesis.</text>
</comment>
<feature type="region of interest" description="Disordered" evidence="10">
    <location>
        <begin position="256"/>
        <end position="284"/>
    </location>
</feature>
<dbReference type="InterPro" id="IPR036322">
    <property type="entry name" value="WD40_repeat_dom_sf"/>
</dbReference>
<dbReference type="InterPro" id="IPR015943">
    <property type="entry name" value="WD40/YVTN_repeat-like_dom_sf"/>
</dbReference>
<accession>A0ABM1BF41</accession>
<evidence type="ECO:0000313" key="12">
    <source>
        <dbReference type="RefSeq" id="XP_013780717.1"/>
    </source>
</evidence>
<evidence type="ECO:0000256" key="3">
    <source>
        <dbReference type="ARBA" id="ARBA00022694"/>
    </source>
</evidence>
<dbReference type="PROSITE" id="PS50294">
    <property type="entry name" value="WD_REPEATS_REGION"/>
    <property type="match status" value="1"/>
</dbReference>
<keyword evidence="4 8" id="KW-0677">Repeat</keyword>
<name>A0ABM1BF41_LIMPO</name>
<dbReference type="SMART" id="SM00320">
    <property type="entry name" value="WD40"/>
    <property type="match status" value="3"/>
</dbReference>
<evidence type="ECO:0000256" key="10">
    <source>
        <dbReference type="SAM" id="MobiDB-lite"/>
    </source>
</evidence>
<evidence type="ECO:0000256" key="1">
    <source>
        <dbReference type="ARBA" id="ARBA00004123"/>
    </source>
</evidence>
<feature type="repeat" description="WD" evidence="9">
    <location>
        <begin position="196"/>
        <end position="238"/>
    </location>
</feature>
<dbReference type="Proteomes" id="UP000694941">
    <property type="component" value="Unplaced"/>
</dbReference>
<dbReference type="PANTHER" id="PTHR16288:SF0">
    <property type="entry name" value="TRNA (GUANINE-N(7)-)-METHYLTRANSFERASE NON-CATALYTIC SUBUNIT WDR4"/>
    <property type="match status" value="1"/>
</dbReference>
<protein>
    <recommendedName>
        <fullName evidence="8">tRNA (guanine-N(7)-)-methyltransferase non-catalytic subunit</fullName>
    </recommendedName>
    <alternativeName>
        <fullName evidence="8">WD repeat-containing protein 4 homolog</fullName>
    </alternativeName>
</protein>
<dbReference type="SUPFAM" id="SSF50969">
    <property type="entry name" value="YVTN repeat-like/Quinoprotein amine dehydrogenase"/>
    <property type="match status" value="1"/>
</dbReference>
<dbReference type="GeneID" id="106465065"/>
<keyword evidence="2 8" id="KW-0853">WD repeat</keyword>
<comment type="pathway">
    <text evidence="8">tRNA modification; N(7)-methylguanine-tRNA biosynthesis.</text>
</comment>
<proteinExistence type="inferred from homology"/>
<comment type="function">
    <text evidence="8">Required for the formation of N(7)-methylguanine at position 46 (m7G46) in tRNA. In the complex, it is required to stabilize and induce conformational changes of the catalytic subunit.</text>
</comment>
<keyword evidence="11" id="KW-1185">Reference proteome</keyword>
<evidence type="ECO:0000256" key="8">
    <source>
        <dbReference type="HAMAP-Rule" id="MF_03056"/>
    </source>
</evidence>
<reference evidence="12" key="1">
    <citation type="submission" date="2025-08" db="UniProtKB">
        <authorList>
            <consortium name="RefSeq"/>
        </authorList>
    </citation>
    <scope>IDENTIFICATION</scope>
    <source>
        <tissue evidence="12">Muscle</tissue>
    </source>
</reference>
<dbReference type="RefSeq" id="XP_013780717.1">
    <property type="nucleotide sequence ID" value="XM_013925263.2"/>
</dbReference>
<dbReference type="Pfam" id="PF00400">
    <property type="entry name" value="WD40"/>
    <property type="match status" value="3"/>
</dbReference>
<keyword evidence="3 8" id="KW-0819">tRNA processing</keyword>
<dbReference type="InterPro" id="IPR001680">
    <property type="entry name" value="WD40_rpt"/>
</dbReference>
<dbReference type="PROSITE" id="PS50082">
    <property type="entry name" value="WD_REPEATS_2"/>
    <property type="match status" value="1"/>
</dbReference>
<comment type="similarity">
    <text evidence="8">Belongs to the WD repeat TRM82 family.</text>
</comment>
<evidence type="ECO:0000256" key="7">
    <source>
        <dbReference type="ARBA" id="ARBA00093542"/>
    </source>
</evidence>
<dbReference type="PANTHER" id="PTHR16288">
    <property type="entry name" value="WD40 REPEAT PROTEIN 4"/>
    <property type="match status" value="1"/>
</dbReference>
<evidence type="ECO:0000313" key="11">
    <source>
        <dbReference type="Proteomes" id="UP000694941"/>
    </source>
</evidence>
<comment type="subcellular location">
    <subcellularLocation>
        <location evidence="1 8">Nucleus</location>
    </subcellularLocation>
</comment>
<gene>
    <name evidence="12" type="primary">LOC106465065</name>
</gene>
<evidence type="ECO:0000256" key="5">
    <source>
        <dbReference type="ARBA" id="ARBA00023242"/>
    </source>
</evidence>
<dbReference type="HAMAP" id="MF_03056">
    <property type="entry name" value="TRM82"/>
    <property type="match status" value="1"/>
</dbReference>
<dbReference type="InterPro" id="IPR011044">
    <property type="entry name" value="Quino_amine_DH_bsu"/>
</dbReference>
<evidence type="ECO:0000256" key="9">
    <source>
        <dbReference type="PROSITE-ProRule" id="PRU00221"/>
    </source>
</evidence>
<dbReference type="InterPro" id="IPR028884">
    <property type="entry name" value="Trm82"/>
</dbReference>